<feature type="repeat" description="ANK" evidence="12">
    <location>
        <begin position="155"/>
        <end position="187"/>
    </location>
</feature>
<evidence type="ECO:0000256" key="4">
    <source>
        <dbReference type="ARBA" id="ARBA00022525"/>
    </source>
</evidence>
<reference evidence="13" key="1">
    <citation type="journal article" date="2020" name="bioRxiv">
        <title>Chromosome-level reference genome of the European wasp spider Argiope bruennichi: a resource for studies on range expansion and evolutionary adaptation.</title>
        <authorList>
            <person name="Sheffer M.M."/>
            <person name="Hoppe A."/>
            <person name="Krehenwinkel H."/>
            <person name="Uhl G."/>
            <person name="Kuss A.W."/>
            <person name="Jensen L."/>
            <person name="Jensen C."/>
            <person name="Gillespie R.G."/>
            <person name="Hoff K.J."/>
            <person name="Prost S."/>
        </authorList>
    </citation>
    <scope>NUCLEOTIDE SEQUENCE</scope>
</reference>
<evidence type="ECO:0000256" key="9">
    <source>
        <dbReference type="ARBA" id="ARBA00023028"/>
    </source>
</evidence>
<evidence type="ECO:0000313" key="13">
    <source>
        <dbReference type="EMBL" id="KAF8774227.1"/>
    </source>
</evidence>
<keyword evidence="8" id="KW-0677">Repeat</keyword>
<evidence type="ECO:0000256" key="7">
    <source>
        <dbReference type="ARBA" id="ARBA00022699"/>
    </source>
</evidence>
<comment type="caution">
    <text evidence="13">The sequence shown here is derived from an EMBL/GenBank/DDBJ whole genome shotgun (WGS) entry which is preliminary data.</text>
</comment>
<dbReference type="GO" id="GO:0085020">
    <property type="term" value="P:protein K6-linked ubiquitination"/>
    <property type="evidence" value="ECO:0007669"/>
    <property type="project" value="TreeGrafter"/>
</dbReference>
<dbReference type="AlphaFoldDB" id="A0A8T0EK17"/>
<evidence type="ECO:0000256" key="6">
    <source>
        <dbReference type="ARBA" id="ARBA00022656"/>
    </source>
</evidence>
<keyword evidence="14" id="KW-1185">Reference proteome</keyword>
<dbReference type="GO" id="GO:0006887">
    <property type="term" value="P:exocytosis"/>
    <property type="evidence" value="ECO:0007669"/>
    <property type="project" value="UniProtKB-KW"/>
</dbReference>
<dbReference type="Pfam" id="PF12796">
    <property type="entry name" value="Ank_2"/>
    <property type="match status" value="2"/>
</dbReference>
<gene>
    <name evidence="13" type="ORF">HNY73_016802</name>
</gene>
<keyword evidence="4" id="KW-0964">Secreted</keyword>
<comment type="subcellular location">
    <subcellularLocation>
        <location evidence="2">Secreted</location>
    </subcellularLocation>
    <subcellularLocation>
        <location evidence="1">Target cell membrane</location>
    </subcellularLocation>
</comment>
<evidence type="ECO:0000313" key="14">
    <source>
        <dbReference type="Proteomes" id="UP000807504"/>
    </source>
</evidence>
<evidence type="ECO:0000256" key="1">
    <source>
        <dbReference type="ARBA" id="ARBA00004175"/>
    </source>
</evidence>
<keyword evidence="13" id="KW-0418">Kinase</keyword>
<keyword evidence="7" id="KW-0528">Neurotoxin</keyword>
<accession>A0A8T0EK17</accession>
<dbReference type="EMBL" id="JABXBU010002227">
    <property type="protein sequence ID" value="KAF8774227.1"/>
    <property type="molecule type" value="Genomic_DNA"/>
</dbReference>
<sequence length="416" mass="48223">MSLLHDLIQEGCTVQRLRRVLEMGENPNIRTRKGTPLTVLASYRITNSQEIENGLQMARELISFGASVNMGNEYGWTPLINAVRARNYRMVQLLLEANADVNQKDVNGNAALHHAVVSYRSAYIEMHDVDSYNRKIRIVKTLMRYNCELDLKNRLNQTPLMRAVGNRDYLIVKELLKRNVSLDARDIYQTSIMQYALKQPDVDVDIVLELVRYGCAFPYSSRSEKSMALYFRGLSDAPPAELRKAKNLIKVFLFDGNFFTHYEFRELDRMSRERKDELLKFCRCCTDEMMQMDRDEIVPNYYVYNMALRGVYYRNVDDSHLPLEVFDKVLDKLLKGQYPVYCDFILSGICRPYLNKKFAEICSSVETTGGEFLSFDALHLLASHLSHRDMLNMMLACSPSAQEEERTSRRSYCSIS</sequence>
<evidence type="ECO:0000256" key="10">
    <source>
        <dbReference type="ARBA" id="ARBA00023043"/>
    </source>
</evidence>
<dbReference type="SUPFAM" id="SSF48403">
    <property type="entry name" value="Ankyrin repeat"/>
    <property type="match status" value="1"/>
</dbReference>
<dbReference type="Gene3D" id="1.25.40.20">
    <property type="entry name" value="Ankyrin repeat-containing domain"/>
    <property type="match status" value="1"/>
</dbReference>
<proteinExistence type="predicted"/>
<dbReference type="InterPro" id="IPR036770">
    <property type="entry name" value="Ankyrin_rpt-contain_sf"/>
</dbReference>
<keyword evidence="11" id="KW-1053">Target membrane</keyword>
<dbReference type="PANTHER" id="PTHR24171:SF8">
    <property type="entry name" value="BRCA1-ASSOCIATED RING DOMAIN PROTEIN 1"/>
    <property type="match status" value="1"/>
</dbReference>
<evidence type="ECO:0000256" key="8">
    <source>
        <dbReference type="ARBA" id="ARBA00022737"/>
    </source>
</evidence>
<dbReference type="GO" id="GO:0031436">
    <property type="term" value="C:BRCA1-BARD1 complex"/>
    <property type="evidence" value="ECO:0007669"/>
    <property type="project" value="TreeGrafter"/>
</dbReference>
<dbReference type="PROSITE" id="PS50297">
    <property type="entry name" value="ANK_REP_REGION"/>
    <property type="match status" value="1"/>
</dbReference>
<dbReference type="GO" id="GO:0044231">
    <property type="term" value="C:host cell presynaptic membrane"/>
    <property type="evidence" value="ECO:0007669"/>
    <property type="project" value="UniProtKB-KW"/>
</dbReference>
<keyword evidence="5" id="KW-1052">Target cell membrane</keyword>
<dbReference type="GO" id="GO:0016301">
    <property type="term" value="F:kinase activity"/>
    <property type="evidence" value="ECO:0007669"/>
    <property type="project" value="UniProtKB-KW"/>
</dbReference>
<reference evidence="13" key="2">
    <citation type="submission" date="2020-06" db="EMBL/GenBank/DDBJ databases">
        <authorList>
            <person name="Sheffer M."/>
        </authorList>
    </citation>
    <scope>NUCLEOTIDE SEQUENCE</scope>
</reference>
<evidence type="ECO:0000256" key="12">
    <source>
        <dbReference type="PROSITE-ProRule" id="PRU00023"/>
    </source>
</evidence>
<evidence type="ECO:0000256" key="11">
    <source>
        <dbReference type="ARBA" id="ARBA00023298"/>
    </source>
</evidence>
<feature type="repeat" description="ANK" evidence="12">
    <location>
        <begin position="74"/>
        <end position="106"/>
    </location>
</feature>
<dbReference type="PROSITE" id="PS50088">
    <property type="entry name" value="ANK_REPEAT"/>
    <property type="match status" value="2"/>
</dbReference>
<evidence type="ECO:0000256" key="5">
    <source>
        <dbReference type="ARBA" id="ARBA00022537"/>
    </source>
</evidence>
<dbReference type="SMART" id="SM00248">
    <property type="entry name" value="ANK"/>
    <property type="match status" value="6"/>
</dbReference>
<evidence type="ECO:0000256" key="2">
    <source>
        <dbReference type="ARBA" id="ARBA00004613"/>
    </source>
</evidence>
<evidence type="ECO:0000256" key="3">
    <source>
        <dbReference type="ARBA" id="ARBA00022483"/>
    </source>
</evidence>
<dbReference type="Proteomes" id="UP000807504">
    <property type="component" value="Unassembled WGS sequence"/>
</dbReference>
<dbReference type="GO" id="GO:0070531">
    <property type="term" value="C:BRCA1-A complex"/>
    <property type="evidence" value="ECO:0007669"/>
    <property type="project" value="TreeGrafter"/>
</dbReference>
<dbReference type="PANTHER" id="PTHR24171">
    <property type="entry name" value="ANKYRIN REPEAT DOMAIN-CONTAINING PROTEIN 39-RELATED"/>
    <property type="match status" value="1"/>
</dbReference>
<dbReference type="GO" id="GO:0004842">
    <property type="term" value="F:ubiquitin-protein transferase activity"/>
    <property type="evidence" value="ECO:0007669"/>
    <property type="project" value="TreeGrafter"/>
</dbReference>
<dbReference type="GO" id="GO:0090729">
    <property type="term" value="F:toxin activity"/>
    <property type="evidence" value="ECO:0007669"/>
    <property type="project" value="UniProtKB-KW"/>
</dbReference>
<dbReference type="GO" id="GO:0044218">
    <property type="term" value="C:other organism cell membrane"/>
    <property type="evidence" value="ECO:0007669"/>
    <property type="project" value="UniProtKB-KW"/>
</dbReference>
<keyword evidence="10 12" id="KW-0040">ANK repeat</keyword>
<keyword evidence="13" id="KW-0808">Transferase</keyword>
<protein>
    <submittedName>
        <fullName evidence="13">Death-associated protein kinase 1 like protein</fullName>
    </submittedName>
</protein>
<organism evidence="13 14">
    <name type="scientific">Argiope bruennichi</name>
    <name type="common">Wasp spider</name>
    <name type="synonym">Aranea bruennichi</name>
    <dbReference type="NCBI Taxonomy" id="94029"/>
    <lineage>
        <taxon>Eukaryota</taxon>
        <taxon>Metazoa</taxon>
        <taxon>Ecdysozoa</taxon>
        <taxon>Arthropoda</taxon>
        <taxon>Chelicerata</taxon>
        <taxon>Arachnida</taxon>
        <taxon>Araneae</taxon>
        <taxon>Araneomorphae</taxon>
        <taxon>Entelegynae</taxon>
        <taxon>Araneoidea</taxon>
        <taxon>Araneidae</taxon>
        <taxon>Argiope</taxon>
    </lineage>
</organism>
<keyword evidence="6" id="KW-0800">Toxin</keyword>
<keyword evidence="11" id="KW-0472">Membrane</keyword>
<dbReference type="InterPro" id="IPR002110">
    <property type="entry name" value="Ankyrin_rpt"/>
</dbReference>
<keyword evidence="9" id="KW-0638">Presynaptic neurotoxin</keyword>
<name>A0A8T0EK17_ARGBR</name>
<keyword evidence="3" id="KW-0268">Exocytosis</keyword>
<dbReference type="GO" id="GO:0005576">
    <property type="term" value="C:extracellular region"/>
    <property type="evidence" value="ECO:0007669"/>
    <property type="project" value="UniProtKB-SubCell"/>
</dbReference>